<keyword evidence="4" id="KW-1185">Reference proteome</keyword>
<evidence type="ECO:0000256" key="1">
    <source>
        <dbReference type="ARBA" id="ARBA00022898"/>
    </source>
</evidence>
<evidence type="ECO:0000259" key="2">
    <source>
        <dbReference type="Pfam" id="PF00266"/>
    </source>
</evidence>
<dbReference type="PANTHER" id="PTHR43586">
    <property type="entry name" value="CYSTEINE DESULFURASE"/>
    <property type="match status" value="1"/>
</dbReference>
<comment type="caution">
    <text evidence="3">The sequence shown here is derived from an EMBL/GenBank/DDBJ whole genome shotgun (WGS) entry which is preliminary data.</text>
</comment>
<dbReference type="Pfam" id="PF00266">
    <property type="entry name" value="Aminotran_5"/>
    <property type="match status" value="1"/>
</dbReference>
<organism evidence="3 4">
    <name type="scientific">Craurococcus roseus</name>
    <dbReference type="NCBI Taxonomy" id="77585"/>
    <lineage>
        <taxon>Bacteria</taxon>
        <taxon>Pseudomonadati</taxon>
        <taxon>Pseudomonadota</taxon>
        <taxon>Alphaproteobacteria</taxon>
        <taxon>Acetobacterales</taxon>
        <taxon>Acetobacteraceae</taxon>
        <taxon>Craurococcus</taxon>
    </lineage>
</organism>
<dbReference type="InterPro" id="IPR000192">
    <property type="entry name" value="Aminotrans_V_dom"/>
</dbReference>
<evidence type="ECO:0000313" key="3">
    <source>
        <dbReference type="EMBL" id="GAA0584665.1"/>
    </source>
</evidence>
<name>A0ABN1F7W6_9PROT</name>
<sequence length="391" mass="41280">MLPCQRALFDIPRDVCYLNAAGWSPLPLAVQQAGRAGVARKGRPWELAPDFAAAQHERARAAAARLIGADPGDVALVPSVGYGVATAGKALGPLPAGSRALVLEDDHSSPVLEWLTRAPAEGFAVETVRRPGDGDWAAALLDAIERPGAPPVAVASVSSVHWSDGGTLALEGVSQALRARGAALVVDATHAAGVVPTDVAALDPDFLAFPTYKWTLGPYGRAFLYVAKRRQGEGALPLEQTAHGRRGVAADRVPYLRDLSFAPGARRFDMGERDHFVSLEMAAVGMEMMAAWGADAIAARLRALTDRMAKGLNDATGGGGVRLAVAEPRLRAPHLLCLELPAGMPEGLVERLAAENVHVAARVGRVRVSPHVYNDEGDVDRFVAALRRLLQ</sequence>
<feature type="domain" description="Aminotransferase class V" evidence="2">
    <location>
        <begin position="52"/>
        <end position="381"/>
    </location>
</feature>
<dbReference type="InterPro" id="IPR015424">
    <property type="entry name" value="PyrdxlP-dep_Trfase"/>
</dbReference>
<keyword evidence="3" id="KW-0032">Aminotransferase</keyword>
<dbReference type="InterPro" id="IPR015422">
    <property type="entry name" value="PyrdxlP-dep_Trfase_small"/>
</dbReference>
<protein>
    <submittedName>
        <fullName evidence="3">Aminotransferase class V-fold PLP-dependent enzyme</fullName>
    </submittedName>
</protein>
<dbReference type="GO" id="GO:0008483">
    <property type="term" value="F:transaminase activity"/>
    <property type="evidence" value="ECO:0007669"/>
    <property type="project" value="UniProtKB-KW"/>
</dbReference>
<evidence type="ECO:0000313" key="4">
    <source>
        <dbReference type="Proteomes" id="UP001501588"/>
    </source>
</evidence>
<dbReference type="Gene3D" id="3.90.1150.10">
    <property type="entry name" value="Aspartate Aminotransferase, domain 1"/>
    <property type="match status" value="1"/>
</dbReference>
<dbReference type="RefSeq" id="WP_343895521.1">
    <property type="nucleotide sequence ID" value="NZ_BAAAFZ010000029.1"/>
</dbReference>
<gene>
    <name evidence="3" type="ORF">GCM10009416_23820</name>
</gene>
<keyword evidence="3" id="KW-0808">Transferase</keyword>
<keyword evidence="1" id="KW-0663">Pyridoxal phosphate</keyword>
<dbReference type="SUPFAM" id="SSF53383">
    <property type="entry name" value="PLP-dependent transferases"/>
    <property type="match status" value="1"/>
</dbReference>
<proteinExistence type="predicted"/>
<dbReference type="Proteomes" id="UP001501588">
    <property type="component" value="Unassembled WGS sequence"/>
</dbReference>
<reference evidence="3 4" key="1">
    <citation type="journal article" date="2019" name="Int. J. Syst. Evol. Microbiol.">
        <title>The Global Catalogue of Microorganisms (GCM) 10K type strain sequencing project: providing services to taxonomists for standard genome sequencing and annotation.</title>
        <authorList>
            <consortium name="The Broad Institute Genomics Platform"/>
            <consortium name="The Broad Institute Genome Sequencing Center for Infectious Disease"/>
            <person name="Wu L."/>
            <person name="Ma J."/>
        </authorList>
    </citation>
    <scope>NUCLEOTIDE SEQUENCE [LARGE SCALE GENOMIC DNA]</scope>
    <source>
        <strain evidence="3 4">JCM 9933</strain>
    </source>
</reference>
<dbReference type="Gene3D" id="3.40.640.10">
    <property type="entry name" value="Type I PLP-dependent aspartate aminotransferase-like (Major domain)"/>
    <property type="match status" value="1"/>
</dbReference>
<dbReference type="PANTHER" id="PTHR43586:SF15">
    <property type="entry name" value="BLR3095 PROTEIN"/>
    <property type="match status" value="1"/>
</dbReference>
<accession>A0ABN1F7W6</accession>
<dbReference type="EMBL" id="BAAAFZ010000029">
    <property type="protein sequence ID" value="GAA0584665.1"/>
    <property type="molecule type" value="Genomic_DNA"/>
</dbReference>
<dbReference type="InterPro" id="IPR015421">
    <property type="entry name" value="PyrdxlP-dep_Trfase_major"/>
</dbReference>